<dbReference type="Proteomes" id="UP000054279">
    <property type="component" value="Unassembled WGS sequence"/>
</dbReference>
<dbReference type="AlphaFoldDB" id="A0A0C9UGS4"/>
<dbReference type="HOGENOM" id="CLU_001324_3_3_1"/>
<sequence length="133" mass="15177">MYSRIEEQRLQYIARSQPTGGGRINAELPASFIGSRRWSSENTADGLALARVEGAPSFFITVTCNPDWPEIKVRLAPGQKASDIPIIIVRVFKQRLQKFLDRLRKKFGTLIYMLKVIEFQKRGLPHAHIILKV</sequence>
<protein>
    <recommendedName>
        <fullName evidence="1">Helitron helicase-like domain-containing protein</fullName>
    </recommendedName>
</protein>
<accession>A0A0C9UGS4</accession>
<name>A0A0C9UGS4_SPHS4</name>
<organism evidence="2 3">
    <name type="scientific">Sphaerobolus stellatus (strain SS14)</name>
    <dbReference type="NCBI Taxonomy" id="990650"/>
    <lineage>
        <taxon>Eukaryota</taxon>
        <taxon>Fungi</taxon>
        <taxon>Dikarya</taxon>
        <taxon>Basidiomycota</taxon>
        <taxon>Agaricomycotina</taxon>
        <taxon>Agaricomycetes</taxon>
        <taxon>Phallomycetidae</taxon>
        <taxon>Geastrales</taxon>
        <taxon>Sphaerobolaceae</taxon>
        <taxon>Sphaerobolus</taxon>
    </lineage>
</organism>
<dbReference type="Pfam" id="PF14214">
    <property type="entry name" value="Helitron_like_N"/>
    <property type="match status" value="1"/>
</dbReference>
<dbReference type="InterPro" id="IPR025476">
    <property type="entry name" value="Helitron_helicase-like"/>
</dbReference>
<dbReference type="OrthoDB" id="3366231at2759"/>
<reference evidence="2 3" key="1">
    <citation type="submission" date="2014-06" db="EMBL/GenBank/DDBJ databases">
        <title>Evolutionary Origins and Diversification of the Mycorrhizal Mutualists.</title>
        <authorList>
            <consortium name="DOE Joint Genome Institute"/>
            <consortium name="Mycorrhizal Genomics Consortium"/>
            <person name="Kohler A."/>
            <person name="Kuo A."/>
            <person name="Nagy L.G."/>
            <person name="Floudas D."/>
            <person name="Copeland A."/>
            <person name="Barry K.W."/>
            <person name="Cichocki N."/>
            <person name="Veneault-Fourrey C."/>
            <person name="LaButti K."/>
            <person name="Lindquist E.A."/>
            <person name="Lipzen A."/>
            <person name="Lundell T."/>
            <person name="Morin E."/>
            <person name="Murat C."/>
            <person name="Riley R."/>
            <person name="Ohm R."/>
            <person name="Sun H."/>
            <person name="Tunlid A."/>
            <person name="Henrissat B."/>
            <person name="Grigoriev I.V."/>
            <person name="Hibbett D.S."/>
            <person name="Martin F."/>
        </authorList>
    </citation>
    <scope>NUCLEOTIDE SEQUENCE [LARGE SCALE GENOMIC DNA]</scope>
    <source>
        <strain evidence="2 3">SS14</strain>
    </source>
</reference>
<evidence type="ECO:0000313" key="3">
    <source>
        <dbReference type="Proteomes" id="UP000054279"/>
    </source>
</evidence>
<feature type="domain" description="Helitron helicase-like" evidence="1">
    <location>
        <begin position="28"/>
        <end position="131"/>
    </location>
</feature>
<dbReference type="EMBL" id="KN837205">
    <property type="protein sequence ID" value="KIJ33969.1"/>
    <property type="molecule type" value="Genomic_DNA"/>
</dbReference>
<evidence type="ECO:0000259" key="1">
    <source>
        <dbReference type="Pfam" id="PF14214"/>
    </source>
</evidence>
<evidence type="ECO:0000313" key="2">
    <source>
        <dbReference type="EMBL" id="KIJ33969.1"/>
    </source>
</evidence>
<gene>
    <name evidence="2" type="ORF">M422DRAFT_182677</name>
</gene>
<proteinExistence type="predicted"/>
<keyword evidence="3" id="KW-1185">Reference proteome</keyword>